<dbReference type="FunFam" id="1.10.20.10:FF:000043">
    <property type="entry name" value="Histone H2B"/>
    <property type="match status" value="1"/>
</dbReference>
<dbReference type="GO" id="GO:0030527">
    <property type="term" value="F:structural constituent of chromatin"/>
    <property type="evidence" value="ECO:0007669"/>
    <property type="project" value="InterPro"/>
</dbReference>
<dbReference type="GO" id="GO:0005634">
    <property type="term" value="C:nucleus"/>
    <property type="evidence" value="ECO:0007669"/>
    <property type="project" value="UniProtKB-ARBA"/>
</dbReference>
<dbReference type="Pfam" id="PF00125">
    <property type="entry name" value="Histone"/>
    <property type="match status" value="1"/>
</dbReference>
<evidence type="ECO:0000256" key="1">
    <source>
        <dbReference type="ARBA" id="ARBA00002001"/>
    </source>
</evidence>
<feature type="compositionally biased region" description="Basic and acidic residues" evidence="3">
    <location>
        <begin position="56"/>
        <end position="80"/>
    </location>
</feature>
<comment type="function">
    <text evidence="1">Core component of nucleosome. Nucleosomes wrap and compact DNA into chromatin, limiting DNA accessibility to the cellular machineries which require DNA as a template. Histones thereby play a central role in transcription regulation, DNA repair, DNA replication and chromosomal stability. DNA accessibility is regulated via a complex set of post-translational modifications of histones, also called histone code, and nucleosome remodeling.</text>
</comment>
<dbReference type="GO" id="GO:0003677">
    <property type="term" value="F:DNA binding"/>
    <property type="evidence" value="ECO:0007669"/>
    <property type="project" value="InterPro"/>
</dbReference>
<accession>A0A5B9FYW7</accession>
<name>A0A5B9FYW7_BETPL</name>
<sequence length="189" mass="20648">MAPKRSAKVVKRTTRKVVRETVIVAVVASDQKPAVVLGGDELDKENDEGITVAAVEEKETAVAAEKETEGPSKKEGGEERKRKRRRKVGGAGEEYKRYVYRVLKQVHPGMGISSKAMTVLNNLMNDMFERVAEEAARLSKYTGRVTLSSREIQGAVRLVLPGELGKHAVAEGSKAVATYIKNNARPSKS</sequence>
<proteinExistence type="evidence at transcript level"/>
<dbReference type="GO" id="GO:0000786">
    <property type="term" value="C:nucleosome"/>
    <property type="evidence" value="ECO:0007669"/>
    <property type="project" value="InterPro"/>
</dbReference>
<dbReference type="SUPFAM" id="SSF47113">
    <property type="entry name" value="Histone-fold"/>
    <property type="match status" value="1"/>
</dbReference>
<evidence type="ECO:0000256" key="2">
    <source>
        <dbReference type="ARBA" id="ARBA00006846"/>
    </source>
</evidence>
<dbReference type="EMBL" id="MK451888">
    <property type="protein sequence ID" value="QEE59971.1"/>
    <property type="molecule type" value="mRNA"/>
</dbReference>
<feature type="region of interest" description="Disordered" evidence="3">
    <location>
        <begin position="56"/>
        <end position="88"/>
    </location>
</feature>
<dbReference type="PANTHER" id="PTHR23428">
    <property type="entry name" value="HISTONE H2B"/>
    <property type="match status" value="1"/>
</dbReference>
<evidence type="ECO:0000259" key="4">
    <source>
        <dbReference type="Pfam" id="PF00125"/>
    </source>
</evidence>
<feature type="domain" description="Core Histone H2A/H2B/H3" evidence="4">
    <location>
        <begin position="79"/>
        <end position="158"/>
    </location>
</feature>
<dbReference type="PRINTS" id="PR00621">
    <property type="entry name" value="HISTONEH2B"/>
</dbReference>
<comment type="similarity">
    <text evidence="2">Belongs to the histone H2B family.</text>
</comment>
<dbReference type="GO" id="GO:0046982">
    <property type="term" value="F:protein heterodimerization activity"/>
    <property type="evidence" value="ECO:0007669"/>
    <property type="project" value="InterPro"/>
</dbReference>
<evidence type="ECO:0000256" key="3">
    <source>
        <dbReference type="SAM" id="MobiDB-lite"/>
    </source>
</evidence>
<dbReference type="Gene3D" id="1.10.20.10">
    <property type="entry name" value="Histone, subunit A"/>
    <property type="match status" value="1"/>
</dbReference>
<dbReference type="AlphaFoldDB" id="A0A5B9FYW7"/>
<organism evidence="5">
    <name type="scientific">Betula platyphylla</name>
    <name type="common">Asian white birch</name>
    <dbReference type="NCBI Taxonomy" id="78630"/>
    <lineage>
        <taxon>Eukaryota</taxon>
        <taxon>Viridiplantae</taxon>
        <taxon>Streptophyta</taxon>
        <taxon>Embryophyta</taxon>
        <taxon>Tracheophyta</taxon>
        <taxon>Spermatophyta</taxon>
        <taxon>Magnoliopsida</taxon>
        <taxon>eudicotyledons</taxon>
        <taxon>Gunneridae</taxon>
        <taxon>Pentapetalae</taxon>
        <taxon>rosids</taxon>
        <taxon>fabids</taxon>
        <taxon>Fagales</taxon>
        <taxon>Betulaceae</taxon>
        <taxon>Betula</taxon>
    </lineage>
</organism>
<dbReference type="InterPro" id="IPR009072">
    <property type="entry name" value="Histone-fold"/>
</dbReference>
<dbReference type="SMART" id="SM00427">
    <property type="entry name" value="H2B"/>
    <property type="match status" value="1"/>
</dbReference>
<dbReference type="CDD" id="cd22910">
    <property type="entry name" value="HFD_H2B"/>
    <property type="match status" value="1"/>
</dbReference>
<dbReference type="InterPro" id="IPR000558">
    <property type="entry name" value="Histone_H2B"/>
</dbReference>
<evidence type="ECO:0000313" key="5">
    <source>
        <dbReference type="EMBL" id="QEE59971.1"/>
    </source>
</evidence>
<protein>
    <submittedName>
        <fullName evidence="5">Histone H2B.2</fullName>
    </submittedName>
</protein>
<dbReference type="InterPro" id="IPR007125">
    <property type="entry name" value="H2A/H2B/H3"/>
</dbReference>
<reference evidence="5" key="1">
    <citation type="submission" date="2019-01" db="EMBL/GenBank/DDBJ databases">
        <authorList>
            <person name="Zhao H."/>
        </authorList>
    </citation>
    <scope>NUCLEOTIDE SEQUENCE</scope>
</reference>